<keyword evidence="3" id="KW-1185">Reference proteome</keyword>
<dbReference type="RefSeq" id="WP_354151793.1">
    <property type="nucleotide sequence ID" value="NZ_JBEPMN010000007.1"/>
</dbReference>
<dbReference type="Proteomes" id="UP001549143">
    <property type="component" value="Unassembled WGS sequence"/>
</dbReference>
<dbReference type="Pfam" id="PF02036">
    <property type="entry name" value="SCP2"/>
    <property type="match status" value="1"/>
</dbReference>
<dbReference type="Gene3D" id="3.30.1050.10">
    <property type="entry name" value="SCP2 sterol-binding domain"/>
    <property type="match status" value="1"/>
</dbReference>
<dbReference type="InterPro" id="IPR036527">
    <property type="entry name" value="SCP2_sterol-bd_dom_sf"/>
</dbReference>
<organism evidence="2 3">
    <name type="scientific">Aquamicrobium ahrensii</name>
    <dbReference type="NCBI Taxonomy" id="469551"/>
    <lineage>
        <taxon>Bacteria</taxon>
        <taxon>Pseudomonadati</taxon>
        <taxon>Pseudomonadota</taxon>
        <taxon>Alphaproteobacteria</taxon>
        <taxon>Hyphomicrobiales</taxon>
        <taxon>Phyllobacteriaceae</taxon>
        <taxon>Aquamicrobium</taxon>
    </lineage>
</organism>
<evidence type="ECO:0000313" key="3">
    <source>
        <dbReference type="Proteomes" id="UP001549143"/>
    </source>
</evidence>
<proteinExistence type="predicted"/>
<accession>A0ABV2KLI1</accession>
<dbReference type="PANTHER" id="PTHR10094">
    <property type="entry name" value="STEROL CARRIER PROTEIN 2 SCP-2 FAMILY PROTEIN"/>
    <property type="match status" value="1"/>
</dbReference>
<dbReference type="InterPro" id="IPR003033">
    <property type="entry name" value="SCP2_sterol-bd_dom"/>
</dbReference>
<comment type="caution">
    <text evidence="2">The sequence shown here is derived from an EMBL/GenBank/DDBJ whole genome shotgun (WGS) entry which is preliminary data.</text>
</comment>
<evidence type="ECO:0000259" key="1">
    <source>
        <dbReference type="Pfam" id="PF02036"/>
    </source>
</evidence>
<evidence type="ECO:0000313" key="2">
    <source>
        <dbReference type="EMBL" id="MET3661926.1"/>
    </source>
</evidence>
<dbReference type="PANTHER" id="PTHR10094:SF25">
    <property type="entry name" value="SCP2 STEROL-BINDING DOMAIN-CONTAINING PROTEIN 1"/>
    <property type="match status" value="1"/>
</dbReference>
<dbReference type="EMBL" id="JBEPMN010000007">
    <property type="protein sequence ID" value="MET3661926.1"/>
    <property type="molecule type" value="Genomic_DNA"/>
</dbReference>
<reference evidence="2 3" key="1">
    <citation type="submission" date="2024-06" db="EMBL/GenBank/DDBJ databases">
        <title>Genomic Encyclopedia of Type Strains, Phase IV (KMG-IV): sequencing the most valuable type-strain genomes for metagenomic binning, comparative biology and taxonomic classification.</title>
        <authorList>
            <person name="Goeker M."/>
        </authorList>
    </citation>
    <scope>NUCLEOTIDE SEQUENCE [LARGE SCALE GENOMIC DNA]</scope>
    <source>
        <strain evidence="2 3">DSM 19730</strain>
    </source>
</reference>
<dbReference type="SUPFAM" id="SSF55718">
    <property type="entry name" value="SCP-like"/>
    <property type="match status" value="1"/>
</dbReference>
<sequence length="94" mass="9852">MGVQDIANKLKAQVESSGFDRSVKFDTGDDGVILIDGASISTTDGPADCTIKLSLDDLESLLAGELNPTMAFMSGKLKIEGDMSIAMQLSQLIG</sequence>
<feature type="domain" description="SCP2" evidence="1">
    <location>
        <begin position="34"/>
        <end position="93"/>
    </location>
</feature>
<protein>
    <submittedName>
        <fullName evidence="2">Sterol carrier protein</fullName>
    </submittedName>
</protein>
<name>A0ABV2KLI1_9HYPH</name>
<gene>
    <name evidence="2" type="ORF">ABID44_002257</name>
</gene>